<evidence type="ECO:0000313" key="3">
    <source>
        <dbReference type="Proteomes" id="UP000536711"/>
    </source>
</evidence>
<evidence type="ECO:0000256" key="1">
    <source>
        <dbReference type="SAM" id="MobiDB-lite"/>
    </source>
</evidence>
<dbReference type="Proteomes" id="UP000536711">
    <property type="component" value="Unassembled WGS sequence"/>
</dbReference>
<feature type="region of interest" description="Disordered" evidence="1">
    <location>
        <begin position="1"/>
        <end position="49"/>
    </location>
</feature>
<name>A0A8H4NJS0_9HYPO</name>
<comment type="caution">
    <text evidence="2">The sequence shown here is derived from an EMBL/GenBank/DDBJ whole genome shotgun (WGS) entry which is preliminary data.</text>
</comment>
<dbReference type="EMBL" id="JAADJF010000209">
    <property type="protein sequence ID" value="KAF4434330.1"/>
    <property type="molecule type" value="Genomic_DNA"/>
</dbReference>
<reference evidence="2 3" key="1">
    <citation type="submission" date="2020-01" db="EMBL/GenBank/DDBJ databases">
        <title>Identification and distribution of gene clusters putatively required for synthesis of sphingolipid metabolism inhibitors in phylogenetically diverse species of the filamentous fungus Fusarium.</title>
        <authorList>
            <person name="Kim H.-S."/>
            <person name="Busman M."/>
            <person name="Brown D.W."/>
            <person name="Divon H."/>
            <person name="Uhlig S."/>
            <person name="Proctor R.H."/>
        </authorList>
    </citation>
    <scope>NUCLEOTIDE SEQUENCE [LARGE SCALE GENOMIC DNA]</scope>
    <source>
        <strain evidence="2 3">NRRL 13308</strain>
    </source>
</reference>
<gene>
    <name evidence="2" type="ORF">FACUT_7952</name>
</gene>
<keyword evidence="3" id="KW-1185">Reference proteome</keyword>
<dbReference type="AlphaFoldDB" id="A0A8H4NJS0"/>
<feature type="non-terminal residue" evidence="2">
    <location>
        <position position="1"/>
    </location>
</feature>
<protein>
    <submittedName>
        <fullName evidence="2">Catalase</fullName>
    </submittedName>
</protein>
<organism evidence="2 3">
    <name type="scientific">Fusarium acutatum</name>
    <dbReference type="NCBI Taxonomy" id="78861"/>
    <lineage>
        <taxon>Eukaryota</taxon>
        <taxon>Fungi</taxon>
        <taxon>Dikarya</taxon>
        <taxon>Ascomycota</taxon>
        <taxon>Pezizomycotina</taxon>
        <taxon>Sordariomycetes</taxon>
        <taxon>Hypocreomycetidae</taxon>
        <taxon>Hypocreales</taxon>
        <taxon>Nectriaceae</taxon>
        <taxon>Fusarium</taxon>
        <taxon>Fusarium fujikuroi species complex</taxon>
    </lineage>
</organism>
<sequence length="243" mass="26371">GMASDAKNKLANGIVDKNKSPAARQGAPGSGAHGSLRQYHPRTTNLPPKSILRALPRSLRMFRRRPSSVWGRRLLPLLLPLRPRSLPTTARRRTRLSTLDARQLALPEAPLDDPLVVKRISRTVHRGARVPPKQPSLVVARRAQVVHRVEHVDVVEGLAADDGAAAGHLRALGAFGAAAYHALEGVLDGWLVVYMRIAGPVTPPPAPQTPKGGLFVQLPLYHAASRNQRRGSRDKVQTRSLGT</sequence>
<accession>A0A8H4NJS0</accession>
<proteinExistence type="predicted"/>
<evidence type="ECO:0000313" key="2">
    <source>
        <dbReference type="EMBL" id="KAF4434330.1"/>
    </source>
</evidence>